<name>A0A8S1D5H4_9INSE</name>
<protein>
    <submittedName>
        <fullName evidence="2">Uncharacterized protein</fullName>
    </submittedName>
</protein>
<dbReference type="Proteomes" id="UP000494165">
    <property type="component" value="Unassembled WGS sequence"/>
</dbReference>
<keyword evidence="3" id="KW-1185">Reference proteome</keyword>
<feature type="compositionally biased region" description="Gly residues" evidence="1">
    <location>
        <begin position="1"/>
        <end position="22"/>
    </location>
</feature>
<gene>
    <name evidence="2" type="ORF">CLODIP_2_CD10871</name>
</gene>
<dbReference type="AlphaFoldDB" id="A0A8S1D5H4"/>
<feature type="region of interest" description="Disordered" evidence="1">
    <location>
        <begin position="1"/>
        <end position="35"/>
    </location>
</feature>
<comment type="caution">
    <text evidence="2">The sequence shown here is derived from an EMBL/GenBank/DDBJ whole genome shotgun (WGS) entry which is preliminary data.</text>
</comment>
<reference evidence="2 3" key="1">
    <citation type="submission" date="2020-04" db="EMBL/GenBank/DDBJ databases">
        <authorList>
            <person name="Alioto T."/>
            <person name="Alioto T."/>
            <person name="Gomez Garrido J."/>
        </authorList>
    </citation>
    <scope>NUCLEOTIDE SEQUENCE [LARGE SCALE GENOMIC DNA]</scope>
</reference>
<accession>A0A8S1D5H4</accession>
<proteinExistence type="predicted"/>
<dbReference type="EMBL" id="CADEPI010000124">
    <property type="protein sequence ID" value="CAB3376154.1"/>
    <property type="molecule type" value="Genomic_DNA"/>
</dbReference>
<sequence>MQQHSGGGGGRGGGGEDGGAAGGRAPLSEHHNIQSLTGIKRDQLLAQTGIYLSRCAKGTHAPVKGPP</sequence>
<evidence type="ECO:0000313" key="3">
    <source>
        <dbReference type="Proteomes" id="UP000494165"/>
    </source>
</evidence>
<evidence type="ECO:0000256" key="1">
    <source>
        <dbReference type="SAM" id="MobiDB-lite"/>
    </source>
</evidence>
<evidence type="ECO:0000313" key="2">
    <source>
        <dbReference type="EMBL" id="CAB3376154.1"/>
    </source>
</evidence>
<organism evidence="2 3">
    <name type="scientific">Cloeon dipterum</name>
    <dbReference type="NCBI Taxonomy" id="197152"/>
    <lineage>
        <taxon>Eukaryota</taxon>
        <taxon>Metazoa</taxon>
        <taxon>Ecdysozoa</taxon>
        <taxon>Arthropoda</taxon>
        <taxon>Hexapoda</taxon>
        <taxon>Insecta</taxon>
        <taxon>Pterygota</taxon>
        <taxon>Palaeoptera</taxon>
        <taxon>Ephemeroptera</taxon>
        <taxon>Pisciforma</taxon>
        <taxon>Baetidae</taxon>
        <taxon>Cloeon</taxon>
    </lineage>
</organism>